<feature type="domain" description="EF-hand" evidence="3">
    <location>
        <begin position="107"/>
        <end position="142"/>
    </location>
</feature>
<dbReference type="Gene3D" id="1.10.238.10">
    <property type="entry name" value="EF-hand"/>
    <property type="match status" value="2"/>
</dbReference>
<dbReference type="InterPro" id="IPR011992">
    <property type="entry name" value="EF-hand-dom_pair"/>
</dbReference>
<dbReference type="InterPro" id="IPR018247">
    <property type="entry name" value="EF_Hand_1_Ca_BS"/>
</dbReference>
<proteinExistence type="predicted"/>
<dbReference type="SMART" id="SM00054">
    <property type="entry name" value="EFh"/>
    <property type="match status" value="4"/>
</dbReference>
<keyword evidence="5" id="KW-1185">Reference proteome</keyword>
<sequence>MPKKKLPPIKDDSLSKLMAAFQALDQDGSGEVSRDELSEKLKGQLSEKDKDALMNAFDTDGNGRLNYTEFRKLEKLLETFRRFDEDHSGEISREELTKVMQRLQPDFSNQDLTDLMSEIDKDSNGGINYSEFIMWMGDFSDELGIQMEAAVEIMSRASAPAKDLD</sequence>
<dbReference type="GO" id="GO:0005509">
    <property type="term" value="F:calcium ion binding"/>
    <property type="evidence" value="ECO:0007669"/>
    <property type="project" value="InterPro"/>
</dbReference>
<dbReference type="PROSITE" id="PS00018">
    <property type="entry name" value="EF_HAND_1"/>
    <property type="match status" value="2"/>
</dbReference>
<gene>
    <name evidence="4" type="ORF">PGLA1383_LOCUS113</name>
</gene>
<feature type="domain" description="EF-hand" evidence="3">
    <location>
        <begin position="71"/>
        <end position="106"/>
    </location>
</feature>
<dbReference type="EMBL" id="CAJNNV010000020">
    <property type="protein sequence ID" value="CAE8581075.1"/>
    <property type="molecule type" value="Genomic_DNA"/>
</dbReference>
<organism evidence="4 5">
    <name type="scientific">Polarella glacialis</name>
    <name type="common">Dinoflagellate</name>
    <dbReference type="NCBI Taxonomy" id="89957"/>
    <lineage>
        <taxon>Eukaryota</taxon>
        <taxon>Sar</taxon>
        <taxon>Alveolata</taxon>
        <taxon>Dinophyceae</taxon>
        <taxon>Suessiales</taxon>
        <taxon>Suessiaceae</taxon>
        <taxon>Polarella</taxon>
    </lineage>
</organism>
<evidence type="ECO:0000313" key="5">
    <source>
        <dbReference type="Proteomes" id="UP000654075"/>
    </source>
</evidence>
<evidence type="ECO:0000259" key="3">
    <source>
        <dbReference type="PROSITE" id="PS50222"/>
    </source>
</evidence>
<dbReference type="OrthoDB" id="186625at2759"/>
<dbReference type="AlphaFoldDB" id="A0A813D0Q4"/>
<dbReference type="PANTHER" id="PTHR23050">
    <property type="entry name" value="CALCIUM BINDING PROTEIN"/>
    <property type="match status" value="1"/>
</dbReference>
<feature type="domain" description="EF-hand" evidence="3">
    <location>
        <begin position="12"/>
        <end position="47"/>
    </location>
</feature>
<evidence type="ECO:0000256" key="1">
    <source>
        <dbReference type="ARBA" id="ARBA00022737"/>
    </source>
</evidence>
<evidence type="ECO:0000256" key="2">
    <source>
        <dbReference type="ARBA" id="ARBA00022837"/>
    </source>
</evidence>
<comment type="caution">
    <text evidence="4">The sequence shown here is derived from an EMBL/GenBank/DDBJ whole genome shotgun (WGS) entry which is preliminary data.</text>
</comment>
<evidence type="ECO:0000313" key="4">
    <source>
        <dbReference type="EMBL" id="CAE8581075.1"/>
    </source>
</evidence>
<dbReference type="SUPFAM" id="SSF47473">
    <property type="entry name" value="EF-hand"/>
    <property type="match status" value="1"/>
</dbReference>
<dbReference type="Proteomes" id="UP000654075">
    <property type="component" value="Unassembled WGS sequence"/>
</dbReference>
<dbReference type="InterPro" id="IPR050145">
    <property type="entry name" value="Centrin_CML-like"/>
</dbReference>
<name>A0A813D0Q4_POLGL</name>
<dbReference type="PROSITE" id="PS50222">
    <property type="entry name" value="EF_HAND_2"/>
    <property type="match status" value="3"/>
</dbReference>
<keyword evidence="2" id="KW-0106">Calcium</keyword>
<protein>
    <recommendedName>
        <fullName evidence="3">EF-hand domain-containing protein</fullName>
    </recommendedName>
</protein>
<reference evidence="4" key="1">
    <citation type="submission" date="2021-02" db="EMBL/GenBank/DDBJ databases">
        <authorList>
            <person name="Dougan E. K."/>
            <person name="Rhodes N."/>
            <person name="Thang M."/>
            <person name="Chan C."/>
        </authorList>
    </citation>
    <scope>NUCLEOTIDE SEQUENCE</scope>
</reference>
<dbReference type="Pfam" id="PF13499">
    <property type="entry name" value="EF-hand_7"/>
    <property type="match status" value="2"/>
</dbReference>
<dbReference type="InterPro" id="IPR002048">
    <property type="entry name" value="EF_hand_dom"/>
</dbReference>
<keyword evidence="1" id="KW-0677">Repeat</keyword>
<accession>A0A813D0Q4</accession>
<dbReference type="OMA" id="NYSEFIM"/>